<sequence>MIAPSLSTFRIKPQISTFSLSDDVTQEVENIPGKLWIDKIHYAFDEIDVEKKGIMNLSQFKTSRLRFLITGVRLNDYQMENYFRQIDSNGIDQITFKELVDFLMSLQRSLTSKNIEKNLRISFEGPDEQTAAKYSRSMSVLRTFFVPALGQVAVLCDNALLFYEYETAKPTHIFSDGGSFVDCIYLPTIFKIAILKQNREVIFYDTRTRDKISFSVTASLDVSNIKKMNIRESRKTSQWCHQKETPLYNRSTAIGGHPNQSFIFIGDEKGGVEIINVFMTVHKGNFFWEYQQIGRCLIHTSEITQITYLPSIELFCSSSTDGTLALWKFSFKKNKLTIKHTYKDSMNLSIRSFVYSERTRDIVYNTNSNYFAVWRIFTNNQNTIDTRSQVIQTMAVFPLMGEAAFLITISRSGFFTIYRMPDMEVSANWFMGLMHQLCPPTDCIIVEKRLFLCGAFLSMWHLESSDGDGRKPHNYPVIGAFTNDIFDMVISIDNNGDVCNWNFKTGRKDNWYTLNEPDCLVKCVAMDGGQRRMAVGYEDGRVKIVSANSGSVLNEISNEYIEGGCQHINFATIFDQKRILCCSGIKSIVLFEDYSGSRTRFLRNFIGHTENVNRTVVLKNSRILSIGMEHELFLWRVQSQNPILRYQLPNDPTVAVDLKGDETNFLVGDVAGFIYFMSLDNPTPLSTINAFHMSVKSPITSMEMCEGYPLLVAGNLHGYVKYWFFLGDRLEDLRQFRAHEEMMLSISISKKMRIVVTAGKDEQIRLWSVEPFGLIGSLGRGQLWKINHLDSWESENPLPDDPVHFAEPEEEDPSKNVENVEEEEVVEFHEEEEVKEKFDYNVVEEIYDTTEKIVAKGNKINQKASALIQMPPLSERRSPRKPLITFEQYMENRDMEGTIKKINKMLKPKITRPATPK</sequence>
<dbReference type="Gene3D" id="2.130.10.10">
    <property type="entry name" value="YVTN repeat-like/Quinoprotein amine dehydrogenase"/>
    <property type="match status" value="3"/>
</dbReference>
<evidence type="ECO:0000256" key="2">
    <source>
        <dbReference type="PROSITE-ProRule" id="PRU00221"/>
    </source>
</evidence>
<dbReference type="Gene3D" id="1.10.238.10">
    <property type="entry name" value="EF-hand"/>
    <property type="match status" value="1"/>
</dbReference>
<dbReference type="InterPro" id="IPR001680">
    <property type="entry name" value="WD40_rpt"/>
</dbReference>
<protein>
    <recommendedName>
        <fullName evidence="5">EF hand family protein</fullName>
    </recommendedName>
</protein>
<evidence type="ECO:0000256" key="1">
    <source>
        <dbReference type="ARBA" id="ARBA00022737"/>
    </source>
</evidence>
<dbReference type="Proteomes" id="UP001470230">
    <property type="component" value="Unassembled WGS sequence"/>
</dbReference>
<accession>A0ABR2JJG2</accession>
<keyword evidence="4" id="KW-1185">Reference proteome</keyword>
<keyword evidence="2" id="KW-0853">WD repeat</keyword>
<keyword evidence="1" id="KW-0677">Repeat</keyword>
<dbReference type="PROSITE" id="PS50294">
    <property type="entry name" value="WD_REPEATS_REGION"/>
    <property type="match status" value="1"/>
</dbReference>
<dbReference type="InterPro" id="IPR051242">
    <property type="entry name" value="WD-EF-hand_domain"/>
</dbReference>
<dbReference type="SMART" id="SM00320">
    <property type="entry name" value="WD40"/>
    <property type="match status" value="5"/>
</dbReference>
<gene>
    <name evidence="3" type="ORF">M9Y10_004584</name>
</gene>
<proteinExistence type="predicted"/>
<dbReference type="SUPFAM" id="SSF50978">
    <property type="entry name" value="WD40 repeat-like"/>
    <property type="match status" value="2"/>
</dbReference>
<dbReference type="Pfam" id="PF00400">
    <property type="entry name" value="WD40"/>
    <property type="match status" value="2"/>
</dbReference>
<evidence type="ECO:0000313" key="4">
    <source>
        <dbReference type="Proteomes" id="UP001470230"/>
    </source>
</evidence>
<evidence type="ECO:0008006" key="5">
    <source>
        <dbReference type="Google" id="ProtNLM"/>
    </source>
</evidence>
<dbReference type="PANTHER" id="PTHR44324">
    <property type="entry name" value="WD40 REPEAT DOMAIN 95"/>
    <property type="match status" value="1"/>
</dbReference>
<dbReference type="PROSITE" id="PS50082">
    <property type="entry name" value="WD_REPEATS_2"/>
    <property type="match status" value="2"/>
</dbReference>
<organism evidence="3 4">
    <name type="scientific">Tritrichomonas musculus</name>
    <dbReference type="NCBI Taxonomy" id="1915356"/>
    <lineage>
        <taxon>Eukaryota</taxon>
        <taxon>Metamonada</taxon>
        <taxon>Parabasalia</taxon>
        <taxon>Tritrichomonadida</taxon>
        <taxon>Tritrichomonadidae</taxon>
        <taxon>Tritrichomonas</taxon>
    </lineage>
</organism>
<dbReference type="SUPFAM" id="SSF47473">
    <property type="entry name" value="EF-hand"/>
    <property type="match status" value="1"/>
</dbReference>
<comment type="caution">
    <text evidence="3">The sequence shown here is derived from an EMBL/GenBank/DDBJ whole genome shotgun (WGS) entry which is preliminary data.</text>
</comment>
<evidence type="ECO:0000313" key="3">
    <source>
        <dbReference type="EMBL" id="KAK8877821.1"/>
    </source>
</evidence>
<name>A0ABR2JJG2_9EUKA</name>
<feature type="repeat" description="WD" evidence="2">
    <location>
        <begin position="736"/>
        <end position="770"/>
    </location>
</feature>
<dbReference type="InterPro" id="IPR036322">
    <property type="entry name" value="WD40_repeat_dom_sf"/>
</dbReference>
<feature type="repeat" description="WD" evidence="2">
    <location>
        <begin position="299"/>
        <end position="337"/>
    </location>
</feature>
<dbReference type="InterPro" id="IPR011992">
    <property type="entry name" value="EF-hand-dom_pair"/>
</dbReference>
<dbReference type="PANTHER" id="PTHR44324:SF4">
    <property type="entry name" value="WD40 REPEAT DOMAIN 95"/>
    <property type="match status" value="1"/>
</dbReference>
<reference evidence="3 4" key="1">
    <citation type="submission" date="2024-04" db="EMBL/GenBank/DDBJ databases">
        <title>Tritrichomonas musculus Genome.</title>
        <authorList>
            <person name="Alves-Ferreira E."/>
            <person name="Grigg M."/>
            <person name="Lorenzi H."/>
            <person name="Galac M."/>
        </authorList>
    </citation>
    <scope>NUCLEOTIDE SEQUENCE [LARGE SCALE GENOMIC DNA]</scope>
    <source>
        <strain evidence="3 4">EAF2021</strain>
    </source>
</reference>
<dbReference type="InterPro" id="IPR015943">
    <property type="entry name" value="WD40/YVTN_repeat-like_dom_sf"/>
</dbReference>
<dbReference type="EMBL" id="JAPFFF010000011">
    <property type="protein sequence ID" value="KAK8877821.1"/>
    <property type="molecule type" value="Genomic_DNA"/>
</dbReference>